<evidence type="ECO:0000256" key="5">
    <source>
        <dbReference type="ARBA" id="ARBA00022801"/>
    </source>
</evidence>
<keyword evidence="5" id="KW-0378">Hydrolase</keyword>
<evidence type="ECO:0000259" key="8">
    <source>
        <dbReference type="Pfam" id="PF01937"/>
    </source>
</evidence>
<dbReference type="Pfam" id="PF01937">
    <property type="entry name" value="ARMT1-like_dom"/>
    <property type="match status" value="1"/>
</dbReference>
<protein>
    <submittedName>
        <fullName evidence="9">Damage-control phosphatase ARMT1 family protein</fullName>
    </submittedName>
</protein>
<dbReference type="InterPro" id="IPR002791">
    <property type="entry name" value="ARMT1-like_metal-bd"/>
</dbReference>
<dbReference type="RefSeq" id="WP_262308608.1">
    <property type="nucleotide sequence ID" value="NZ_CP106679.1"/>
</dbReference>
<evidence type="ECO:0000256" key="1">
    <source>
        <dbReference type="ARBA" id="ARBA00001326"/>
    </source>
</evidence>
<evidence type="ECO:0000313" key="10">
    <source>
        <dbReference type="Proteomes" id="UP001065174"/>
    </source>
</evidence>
<dbReference type="Gene3D" id="3.40.50.10880">
    <property type="entry name" value="Uncharacterised protein PF01937, DUF89, domain 3"/>
    <property type="match status" value="1"/>
</dbReference>
<dbReference type="Proteomes" id="UP001065174">
    <property type="component" value="Chromosome"/>
</dbReference>
<accession>A0ABY6CKW5</accession>
<dbReference type="InterPro" id="IPR039763">
    <property type="entry name" value="ARMT1"/>
</dbReference>
<gene>
    <name evidence="9" type="ORF">N6H18_12485</name>
</gene>
<dbReference type="InterPro" id="IPR036075">
    <property type="entry name" value="ARMT-1-like_metal-bd_sf"/>
</dbReference>
<evidence type="ECO:0000256" key="3">
    <source>
        <dbReference type="ARBA" id="ARBA00009519"/>
    </source>
</evidence>
<feature type="domain" description="Damage-control phosphatase ARMT1-like metal-binding" evidence="8">
    <location>
        <begin position="19"/>
        <end position="337"/>
    </location>
</feature>
<reference evidence="9" key="1">
    <citation type="submission" date="2022-09" db="EMBL/GenBank/DDBJ databases">
        <title>Comparative genomics and taxonomic characterization of three novel marine species of genus Reichenbachiella exhibiting antioxidant and polysaccharide degradation activities.</title>
        <authorList>
            <person name="Muhammad N."/>
            <person name="Lee Y.-J."/>
            <person name="Ko J."/>
            <person name="Kim S.-G."/>
        </authorList>
    </citation>
    <scope>NUCLEOTIDE SEQUENCE</scope>
    <source>
        <strain evidence="9">BKB1-1</strain>
    </source>
</reference>
<proteinExistence type="inferred from homology"/>
<comment type="catalytic activity">
    <reaction evidence="1">
        <text>beta-D-fructose 1-phosphate + H2O = D-fructose + phosphate</text>
        <dbReference type="Rhea" id="RHEA:35603"/>
        <dbReference type="ChEBI" id="CHEBI:15377"/>
        <dbReference type="ChEBI" id="CHEBI:37721"/>
        <dbReference type="ChEBI" id="CHEBI:43474"/>
        <dbReference type="ChEBI" id="CHEBI:138881"/>
    </reaction>
</comment>
<evidence type="ECO:0000256" key="2">
    <source>
        <dbReference type="ARBA" id="ARBA00001936"/>
    </source>
</evidence>
<evidence type="ECO:0000256" key="6">
    <source>
        <dbReference type="ARBA" id="ARBA00023211"/>
    </source>
</evidence>
<keyword evidence="4" id="KW-0479">Metal-binding</keyword>
<keyword evidence="6" id="KW-0464">Manganese</keyword>
<name>A0ABY6CKW5_9BACT</name>
<dbReference type="SUPFAM" id="SSF111321">
    <property type="entry name" value="AF1104-like"/>
    <property type="match status" value="1"/>
</dbReference>
<keyword evidence="10" id="KW-1185">Reference proteome</keyword>
<organism evidence="9 10">
    <name type="scientific">Reichenbachiella agarivorans</name>
    <dbReference type="NCBI Taxonomy" id="2979464"/>
    <lineage>
        <taxon>Bacteria</taxon>
        <taxon>Pseudomonadati</taxon>
        <taxon>Bacteroidota</taxon>
        <taxon>Cytophagia</taxon>
        <taxon>Cytophagales</taxon>
        <taxon>Reichenbachiellaceae</taxon>
        <taxon>Reichenbachiella</taxon>
    </lineage>
</organism>
<evidence type="ECO:0000313" key="9">
    <source>
        <dbReference type="EMBL" id="UXP31166.1"/>
    </source>
</evidence>
<comment type="cofactor">
    <cofactor evidence="2">
        <name>Mn(2+)</name>
        <dbReference type="ChEBI" id="CHEBI:29035"/>
    </cofactor>
</comment>
<sequence>MLSHYPKIPIDPLAFSGMTFRVRYPKILDEVINSNLYNQEIRARLHNLKSQLDTLVVKRIHENDPLWEVFYADYEEKNLNDLPFFDAEVYLFAYILHLTDYDRVGTDPFSTIKSQDLEKNQATFDTILLESKDWDTPDFVLGSLHGNKSDLSQLKSAEELSIQLLLDDRPQLLHDFECATHVDMILDNAGMELFSDLMLVNHLVDRYGHQIKLHIKSAPIFVSDVIQSDIDNLLSLLAAHGAKDFADAITNKIEQEQIIVQANPFWTSPQHFSQLPVDLITPHSLLLSKGDANYRRFFEDRIIPSTQPSASLIKYLKHPTYCIRTLKSDIQTGLTEVQCITLDSQEIDWKVNGTRAVIQMLH</sequence>
<evidence type="ECO:0000256" key="4">
    <source>
        <dbReference type="ARBA" id="ARBA00022723"/>
    </source>
</evidence>
<comment type="catalytic activity">
    <reaction evidence="7">
        <text>beta-D-fructose 6-phosphate = dihydroxyacetone + D-glyceraldehyde 3-phosphate</text>
        <dbReference type="Rhea" id="RHEA:28002"/>
        <dbReference type="ChEBI" id="CHEBI:16016"/>
        <dbReference type="ChEBI" id="CHEBI:57634"/>
        <dbReference type="ChEBI" id="CHEBI:59776"/>
    </reaction>
</comment>
<dbReference type="PANTHER" id="PTHR12260:SF6">
    <property type="entry name" value="DAMAGE-CONTROL PHOSPHATASE ARMT1"/>
    <property type="match status" value="1"/>
</dbReference>
<dbReference type="PANTHER" id="PTHR12260">
    <property type="entry name" value="DAMAGE-CONTROL PHOSPHATASE ARMT1"/>
    <property type="match status" value="1"/>
</dbReference>
<evidence type="ECO:0000256" key="7">
    <source>
        <dbReference type="ARBA" id="ARBA00048809"/>
    </source>
</evidence>
<dbReference type="EMBL" id="CP106679">
    <property type="protein sequence ID" value="UXP31166.1"/>
    <property type="molecule type" value="Genomic_DNA"/>
</dbReference>
<comment type="similarity">
    <text evidence="3">Belongs to the damage-control phosphatase family. Sugar phosphate phosphatase III subfamily.</text>
</comment>